<proteinExistence type="predicted"/>
<dbReference type="InterPro" id="IPR010866">
    <property type="entry name" value="A-2_8-polyST"/>
</dbReference>
<comment type="caution">
    <text evidence="1">The sequence shown here is derived from an EMBL/GenBank/DDBJ whole genome shotgun (WGS) entry which is preliminary data.</text>
</comment>
<dbReference type="EMBL" id="JBITYG010000001">
    <property type="protein sequence ID" value="MFI9099696.1"/>
    <property type="molecule type" value="Genomic_DNA"/>
</dbReference>
<reference evidence="1 2" key="1">
    <citation type="submission" date="2024-10" db="EMBL/GenBank/DDBJ databases">
        <title>The Natural Products Discovery Center: Release of the First 8490 Sequenced Strains for Exploring Actinobacteria Biosynthetic Diversity.</title>
        <authorList>
            <person name="Kalkreuter E."/>
            <person name="Kautsar S.A."/>
            <person name="Yang D."/>
            <person name="Bader C.D."/>
            <person name="Teijaro C.N."/>
            <person name="Fluegel L."/>
            <person name="Davis C.M."/>
            <person name="Simpson J.R."/>
            <person name="Lauterbach L."/>
            <person name="Steele A.D."/>
            <person name="Gui C."/>
            <person name="Meng S."/>
            <person name="Li G."/>
            <person name="Viehrig K."/>
            <person name="Ye F."/>
            <person name="Su P."/>
            <person name="Kiefer A.F."/>
            <person name="Nichols A."/>
            <person name="Cepeda A.J."/>
            <person name="Yan W."/>
            <person name="Fan B."/>
            <person name="Jiang Y."/>
            <person name="Adhikari A."/>
            <person name="Zheng C.-J."/>
            <person name="Schuster L."/>
            <person name="Cowan T.M."/>
            <person name="Smanski M.J."/>
            <person name="Chevrette M.G."/>
            <person name="De Carvalho L.P.S."/>
            <person name="Shen B."/>
        </authorList>
    </citation>
    <scope>NUCLEOTIDE SEQUENCE [LARGE SCALE GENOMIC DNA]</scope>
    <source>
        <strain evidence="1 2">NPDC053399</strain>
    </source>
</reference>
<gene>
    <name evidence="1" type="ORF">ACIGXA_04160</name>
</gene>
<dbReference type="Pfam" id="PF07388">
    <property type="entry name" value="A-2_8-polyST"/>
    <property type="match status" value="1"/>
</dbReference>
<protein>
    <submittedName>
        <fullName evidence="1">Polysialyltransferase family glycosyltransferase</fullName>
    </submittedName>
</protein>
<dbReference type="Proteomes" id="UP001614394">
    <property type="component" value="Unassembled WGS sequence"/>
</dbReference>
<evidence type="ECO:0000313" key="2">
    <source>
        <dbReference type="Proteomes" id="UP001614394"/>
    </source>
</evidence>
<evidence type="ECO:0000313" key="1">
    <source>
        <dbReference type="EMBL" id="MFI9099696.1"/>
    </source>
</evidence>
<sequence>MARARTQIHVASTLYGAATIAAALDAGLFGPADRRLLLISNNSAVPETTPAVDEAPGFGALRGRFDRVLSWNETIAPMHPSDWAPRPEDVPMWERYLRMLWDLGDDDVELVVESIQVKPAAALVRLFPAAPIEVYADGLMSYGPTRDKLEPLVTTRINQLLHLDLVTGLRPLLLTEYGIEPRIVPAAEFTKVLAELADASDGPDAAELSAVPEDAALLLGQYLSALGILTAAEEEELHLRMLRGAAALGHRRIVFKPHPIAPAHWSEPLEREAASLGVELTVLDSPVLAEVLYQRARPALVVGCYSTALLTASAFYGIPVARTGTEMLLERLSPYQNSNRVPVTIVDSLLPDLDDAEAVRTWSPPAPERIAGDLTPLLRAVGFCMRAELYPELREETVAYLSKELNARTWRYFKRRRLASLALPGVVPAQLAFLPRNPLLRRVARRARALKKAAIG</sequence>
<dbReference type="RefSeq" id="WP_399644217.1">
    <property type="nucleotide sequence ID" value="NZ_JBITYG010000001.1"/>
</dbReference>
<keyword evidence="2" id="KW-1185">Reference proteome</keyword>
<name>A0ABW8BZV5_9ACTN</name>
<organism evidence="1 2">
    <name type="scientific">Streptomyces fildesensis</name>
    <dbReference type="NCBI Taxonomy" id="375757"/>
    <lineage>
        <taxon>Bacteria</taxon>
        <taxon>Bacillati</taxon>
        <taxon>Actinomycetota</taxon>
        <taxon>Actinomycetes</taxon>
        <taxon>Kitasatosporales</taxon>
        <taxon>Streptomycetaceae</taxon>
        <taxon>Streptomyces</taxon>
    </lineage>
</organism>
<accession>A0ABW8BZV5</accession>